<dbReference type="InterPro" id="IPR035979">
    <property type="entry name" value="RBD_domain_sf"/>
</dbReference>
<dbReference type="SUPFAM" id="SSF54928">
    <property type="entry name" value="RNA-binding domain, RBD"/>
    <property type="match status" value="1"/>
</dbReference>
<evidence type="ECO:0000313" key="4">
    <source>
        <dbReference type="Proteomes" id="UP000663855"/>
    </source>
</evidence>
<accession>A0A814VMX1</accession>
<dbReference type="EMBL" id="CAJNOV010004863">
    <property type="protein sequence ID" value="CAF1189380.1"/>
    <property type="molecule type" value="Genomic_DNA"/>
</dbReference>
<evidence type="ECO:0008006" key="5">
    <source>
        <dbReference type="Google" id="ProtNLM"/>
    </source>
</evidence>
<evidence type="ECO:0000256" key="1">
    <source>
        <dbReference type="SAM" id="Coils"/>
    </source>
</evidence>
<comment type="caution">
    <text evidence="2">The sequence shown here is derived from an EMBL/GenBank/DDBJ whole genome shotgun (WGS) entry which is preliminary data.</text>
</comment>
<sequence>MSNKLFVDGICEIDDETIKSYFLRFGSPITNYESHRHRPTNACCFAIISFVSHHTIDVILNERPHSINLYPLFVKRLLPPEVCSFIERLLPVSSILVYDKINKEFNEEYLRTYFEEFGNILKFERDFIRNRLLIEYDDYDSVDRIFLNKDYLPYTIDIHKNILPQAQNTIEYHGVCRRKQQNVIKHEKQKKIYNKKQHRVDDEYQDLLQRTIEDLIKCKAQLKSKENDYIILEMEYATIKEKTDKLNQFLLLNDQNKTIHSCLSCKEHKVTIGRLQHRFIKLNEQYDKINSQYQQLLATQYTPIAFSESKHDTSILPRRHVLSTRLNNNRNLKTEENCLSQSSLSTFDLNDIVMKQPNSRLPTIRSHIQQPSNNIRL</sequence>
<evidence type="ECO:0000313" key="2">
    <source>
        <dbReference type="EMBL" id="CAF1189380.1"/>
    </source>
</evidence>
<dbReference type="AlphaFoldDB" id="A0A814VMX1"/>
<dbReference type="Proteomes" id="UP000663855">
    <property type="component" value="Unassembled WGS sequence"/>
</dbReference>
<keyword evidence="1" id="KW-0175">Coiled coil</keyword>
<proteinExistence type="predicted"/>
<feature type="coiled-coil region" evidence="1">
    <location>
        <begin position="208"/>
        <end position="242"/>
    </location>
</feature>
<evidence type="ECO:0000313" key="3">
    <source>
        <dbReference type="EMBL" id="CAF3769318.1"/>
    </source>
</evidence>
<dbReference type="GO" id="GO:0003676">
    <property type="term" value="F:nucleic acid binding"/>
    <property type="evidence" value="ECO:0007669"/>
    <property type="project" value="InterPro"/>
</dbReference>
<name>A0A814VMX1_9BILA</name>
<reference evidence="2" key="1">
    <citation type="submission" date="2021-02" db="EMBL/GenBank/DDBJ databases">
        <authorList>
            <person name="Nowell W R."/>
        </authorList>
    </citation>
    <scope>NUCLEOTIDE SEQUENCE</scope>
</reference>
<dbReference type="EMBL" id="CAJOBH010000190">
    <property type="protein sequence ID" value="CAF3769318.1"/>
    <property type="molecule type" value="Genomic_DNA"/>
</dbReference>
<organism evidence="2 4">
    <name type="scientific">Rotaria magnacalcarata</name>
    <dbReference type="NCBI Taxonomy" id="392030"/>
    <lineage>
        <taxon>Eukaryota</taxon>
        <taxon>Metazoa</taxon>
        <taxon>Spiralia</taxon>
        <taxon>Gnathifera</taxon>
        <taxon>Rotifera</taxon>
        <taxon>Eurotatoria</taxon>
        <taxon>Bdelloidea</taxon>
        <taxon>Philodinida</taxon>
        <taxon>Philodinidae</taxon>
        <taxon>Rotaria</taxon>
    </lineage>
</organism>
<gene>
    <name evidence="3" type="ORF">BYL167_LOCUS1305</name>
    <name evidence="2" type="ORF">CJN711_LOCUS11426</name>
</gene>
<protein>
    <recommendedName>
        <fullName evidence="5">RRM domain-containing protein</fullName>
    </recommendedName>
</protein>
<dbReference type="Proteomes" id="UP000681967">
    <property type="component" value="Unassembled WGS sequence"/>
</dbReference>